<feature type="region of interest" description="Disordered" evidence="1">
    <location>
        <begin position="29"/>
        <end position="59"/>
    </location>
</feature>
<evidence type="ECO:0000313" key="3">
    <source>
        <dbReference type="Proteomes" id="UP000292385"/>
    </source>
</evidence>
<comment type="caution">
    <text evidence="2">The sequence shown here is derived from an EMBL/GenBank/DDBJ whole genome shotgun (WGS) entry which is preliminary data.</text>
</comment>
<dbReference type="EMBL" id="SJJY01000001">
    <property type="protein sequence ID" value="TCC26930.1"/>
    <property type="molecule type" value="Genomic_DNA"/>
</dbReference>
<keyword evidence="3" id="KW-1185">Reference proteome</keyword>
<feature type="compositionally biased region" description="Basic and acidic residues" evidence="1">
    <location>
        <begin position="35"/>
        <end position="45"/>
    </location>
</feature>
<proteinExistence type="predicted"/>
<reference evidence="2 3" key="1">
    <citation type="submission" date="2019-02" db="EMBL/GenBank/DDBJ databases">
        <title>Kribbella capetownensis sp. nov. and Kribbella speibonae sp. nov., isolated from soil.</title>
        <authorList>
            <person name="Curtis S.M."/>
            <person name="Norton I."/>
            <person name="Everest G.J."/>
            <person name="Meyers P.R."/>
        </authorList>
    </citation>
    <scope>NUCLEOTIDE SEQUENCE [LARGE SCALE GENOMIC DNA]</scope>
    <source>
        <strain evidence="2 3">SK5</strain>
    </source>
</reference>
<evidence type="ECO:0008006" key="4">
    <source>
        <dbReference type="Google" id="ProtNLM"/>
    </source>
</evidence>
<protein>
    <recommendedName>
        <fullName evidence="4">Glycoside hydrolase family 5 domain-containing protein</fullName>
    </recommendedName>
</protein>
<dbReference type="InterPro" id="IPR017853">
    <property type="entry name" value="GH"/>
</dbReference>
<sequence length="397" mass="43665">MSVGLPHRVRRDTDGARLLCAGRIRGTRRGAVASRADRRTGDRRPHTPGPARRPRPGDHVERLSPAFGVNYVPREQWWNAWLDFDEKSIAEDLTAIAGLGCDHIRIQCLWPVFQPFPTSVSASAMARLSIVLDRAHDAGLDVWVTVLNGFLSGWVFRPPWLTRHNLFTDPLALSAAGLLLRSVAELVSAHPAGAGIDLGNEPNMLVGYEPQTVTQEDLDSWARTLIGTVRSATPDLPVVLGADHQPWMTDQVGFSPALLANEPDITTVHAWPYFSGFLGRFGEENDLAWSIGAYLAQVAAAHQTTPRPIWVQEIGVAPEWVTTVSIEDAVERLIRHAMAVPGVAGLTWWASHDIRPDHGGFAELEYGLGLLDVHNRVKPTGQRFADVIAELRAPHVR</sequence>
<evidence type="ECO:0000313" key="2">
    <source>
        <dbReference type="EMBL" id="TCC26930.1"/>
    </source>
</evidence>
<evidence type="ECO:0000256" key="1">
    <source>
        <dbReference type="SAM" id="MobiDB-lite"/>
    </source>
</evidence>
<dbReference type="SUPFAM" id="SSF51445">
    <property type="entry name" value="(Trans)glycosidases"/>
    <property type="match status" value="1"/>
</dbReference>
<gene>
    <name evidence="2" type="ORF">E0H58_02685</name>
</gene>
<accession>A0ABY2ACD9</accession>
<name>A0ABY2ACD9_9ACTN</name>
<dbReference type="Proteomes" id="UP000292385">
    <property type="component" value="Unassembled WGS sequence"/>
</dbReference>
<organism evidence="2 3">
    <name type="scientific">Kribbella speibonae</name>
    <dbReference type="NCBI Taxonomy" id="1572660"/>
    <lineage>
        <taxon>Bacteria</taxon>
        <taxon>Bacillati</taxon>
        <taxon>Actinomycetota</taxon>
        <taxon>Actinomycetes</taxon>
        <taxon>Propionibacteriales</taxon>
        <taxon>Kribbellaceae</taxon>
        <taxon>Kribbella</taxon>
    </lineage>
</organism>
<dbReference type="Gene3D" id="3.20.20.80">
    <property type="entry name" value="Glycosidases"/>
    <property type="match status" value="1"/>
</dbReference>